<protein>
    <submittedName>
        <fullName evidence="1">Uncharacterized protein</fullName>
    </submittedName>
</protein>
<sequence>MHCRVFHGCTNSTTEIGAISESHIAIEYDAIVVEHVKWGHVCAAGGSLDHPVCKWRREARKSLDTMSSLAYQICLCGTEKNVTYPLGTCKAYADLKNKQDVELYRTTLDGEGNVLNTIQSLREIIDKFDEMDEEANAQALEDSNKKGTIEAECNKTDELQPGKEFGEKFTRAFIKFQANLVSINRNMELSWDINEDAEKLNNCRKGRGEKCEGPDNVFVLESEKIQVQKDYVACIEAERINANIRHLSELAETALASEKIRSNSAALTVLNTNMRNRKVTD</sequence>
<evidence type="ECO:0000313" key="1">
    <source>
        <dbReference type="EnsemblMetazoa" id="PPA34893.1"/>
    </source>
</evidence>
<evidence type="ECO:0000313" key="2">
    <source>
        <dbReference type="Proteomes" id="UP000005239"/>
    </source>
</evidence>
<reference evidence="1" key="2">
    <citation type="submission" date="2022-06" db="UniProtKB">
        <authorList>
            <consortium name="EnsemblMetazoa"/>
        </authorList>
    </citation>
    <scope>IDENTIFICATION</scope>
    <source>
        <strain evidence="1">PS312</strain>
    </source>
</reference>
<reference evidence="2" key="1">
    <citation type="journal article" date="2008" name="Nat. Genet.">
        <title>The Pristionchus pacificus genome provides a unique perspective on nematode lifestyle and parasitism.</title>
        <authorList>
            <person name="Dieterich C."/>
            <person name="Clifton S.W."/>
            <person name="Schuster L.N."/>
            <person name="Chinwalla A."/>
            <person name="Delehaunty K."/>
            <person name="Dinkelacker I."/>
            <person name="Fulton L."/>
            <person name="Fulton R."/>
            <person name="Godfrey J."/>
            <person name="Minx P."/>
            <person name="Mitreva M."/>
            <person name="Roeseler W."/>
            <person name="Tian H."/>
            <person name="Witte H."/>
            <person name="Yang S.P."/>
            <person name="Wilson R.K."/>
            <person name="Sommer R.J."/>
        </authorList>
    </citation>
    <scope>NUCLEOTIDE SEQUENCE [LARGE SCALE GENOMIC DNA]</scope>
    <source>
        <strain evidence="2">PS312</strain>
    </source>
</reference>
<accession>A0A2A6C7A3</accession>
<dbReference type="EnsemblMetazoa" id="PPA34893.1">
    <property type="protein sequence ID" value="PPA34893.1"/>
    <property type="gene ID" value="WBGene00273262"/>
</dbReference>
<keyword evidence="2" id="KW-1185">Reference proteome</keyword>
<dbReference type="AlphaFoldDB" id="A0A2A6C7A3"/>
<gene>
    <name evidence="1" type="primary">WBGene00273262</name>
</gene>
<proteinExistence type="predicted"/>
<name>A0A2A6C7A3_PRIPA</name>
<organism evidence="1 2">
    <name type="scientific">Pristionchus pacificus</name>
    <name type="common">Parasitic nematode worm</name>
    <dbReference type="NCBI Taxonomy" id="54126"/>
    <lineage>
        <taxon>Eukaryota</taxon>
        <taxon>Metazoa</taxon>
        <taxon>Ecdysozoa</taxon>
        <taxon>Nematoda</taxon>
        <taxon>Chromadorea</taxon>
        <taxon>Rhabditida</taxon>
        <taxon>Rhabditina</taxon>
        <taxon>Diplogasteromorpha</taxon>
        <taxon>Diplogasteroidea</taxon>
        <taxon>Neodiplogasteridae</taxon>
        <taxon>Pristionchus</taxon>
    </lineage>
</organism>
<dbReference type="Proteomes" id="UP000005239">
    <property type="component" value="Unassembled WGS sequence"/>
</dbReference>
<accession>A0A8R1UL15</accession>